<feature type="non-terminal residue" evidence="1">
    <location>
        <position position="1"/>
    </location>
</feature>
<comment type="caution">
    <text evidence="1">The sequence shown here is derived from an EMBL/GenBank/DDBJ whole genome shotgun (WGS) entry which is preliminary data.</text>
</comment>
<proteinExistence type="predicted"/>
<dbReference type="Proteomes" id="UP001057452">
    <property type="component" value="Chromosome 4"/>
</dbReference>
<accession>A0ACB9XR80</accession>
<name>A0ACB9XR80_CHAAC</name>
<gene>
    <name evidence="1" type="ORF">KUCAC02_023476</name>
</gene>
<reference evidence="1" key="1">
    <citation type="submission" date="2022-05" db="EMBL/GenBank/DDBJ databases">
        <title>Chromosome-level genome of Chaenocephalus aceratus.</title>
        <authorList>
            <person name="Park H."/>
        </authorList>
    </citation>
    <scope>NUCLEOTIDE SEQUENCE</scope>
    <source>
        <strain evidence="1">KU_202001</strain>
    </source>
</reference>
<keyword evidence="2" id="KW-1185">Reference proteome</keyword>
<protein>
    <submittedName>
        <fullName evidence="1">Uncharacterized protein</fullName>
    </submittedName>
</protein>
<sequence length="72" mass="8612">VSPARSGSRRVRCDSFRWIGPTETTAHRVSAWKYATVRKRRRVHSRKEPNPTSRSYQGMLRRLTRDHTIYRK</sequence>
<feature type="non-terminal residue" evidence="1">
    <location>
        <position position="72"/>
    </location>
</feature>
<dbReference type="EMBL" id="CM043788">
    <property type="protein sequence ID" value="KAI4829435.1"/>
    <property type="molecule type" value="Genomic_DNA"/>
</dbReference>
<evidence type="ECO:0000313" key="2">
    <source>
        <dbReference type="Proteomes" id="UP001057452"/>
    </source>
</evidence>
<organism evidence="1 2">
    <name type="scientific">Chaenocephalus aceratus</name>
    <name type="common">Blackfin icefish</name>
    <name type="synonym">Chaenichthys aceratus</name>
    <dbReference type="NCBI Taxonomy" id="36190"/>
    <lineage>
        <taxon>Eukaryota</taxon>
        <taxon>Metazoa</taxon>
        <taxon>Chordata</taxon>
        <taxon>Craniata</taxon>
        <taxon>Vertebrata</taxon>
        <taxon>Euteleostomi</taxon>
        <taxon>Actinopterygii</taxon>
        <taxon>Neopterygii</taxon>
        <taxon>Teleostei</taxon>
        <taxon>Neoteleostei</taxon>
        <taxon>Acanthomorphata</taxon>
        <taxon>Eupercaria</taxon>
        <taxon>Perciformes</taxon>
        <taxon>Notothenioidei</taxon>
        <taxon>Channichthyidae</taxon>
        <taxon>Chaenocephalus</taxon>
    </lineage>
</organism>
<evidence type="ECO:0000313" key="1">
    <source>
        <dbReference type="EMBL" id="KAI4829435.1"/>
    </source>
</evidence>